<dbReference type="InterPro" id="IPR018633">
    <property type="entry name" value="DUF2357"/>
</dbReference>
<dbReference type="Pfam" id="PF09823">
    <property type="entry name" value="DUF2357"/>
    <property type="match status" value="1"/>
</dbReference>
<comment type="caution">
    <text evidence="2">The sequence shown here is derived from an EMBL/GenBank/DDBJ whole genome shotgun (WGS) entry which is preliminary data.</text>
</comment>
<feature type="domain" description="DUF2357" evidence="1">
    <location>
        <begin position="98"/>
        <end position="348"/>
    </location>
</feature>
<name>A0ABY0CY17_9DELT</name>
<keyword evidence="3" id="KW-1185">Reference proteome</keyword>
<dbReference type="Pfam" id="PF04411">
    <property type="entry name" value="PDDEXK_7"/>
    <property type="match status" value="1"/>
</dbReference>
<evidence type="ECO:0000259" key="1">
    <source>
        <dbReference type="Pfam" id="PF09823"/>
    </source>
</evidence>
<evidence type="ECO:0000313" key="2">
    <source>
        <dbReference type="EMBL" id="RVU48320.1"/>
    </source>
</evidence>
<dbReference type="Proteomes" id="UP000282926">
    <property type="component" value="Unassembled WGS sequence"/>
</dbReference>
<sequence length="770" mass="86125">MTPTGMSYAELEIRDGRGVVRGVFRLHVLPHSKAPADTALLVDLRAAPAGLEVEHGVEPVQVLEGREYRYEIELLDGEGAIKTDRPEVFFPDKNQGETGRFRPGLRTGTMPIKVLANDVEVGSIALEVRSRKFDYLKHYRWMLRDLAEIMAEVVMERFAAAEQRFAVDDQRDAVTLYQRFVLLQSLLRDDHLRGALHHLLARPYVSWTSEDEVRATQRGVPSTSAGVRQLSRPGARVAWPGGALPSIPRTIRATRTFSSHDNAPNRFVKFALTRWRDVVGHIHDVLRQVTKPSAPIQRGIVETGALLDELDALLAEELFREVGPLKHFPASNQVLQKRAGYRAVFQAYVQFELASKISWAADDVYGAGQRDIATLYEYWVFLQLVQVVADLCDTRIDRSALLTVDDDGLSVGLRNKTKLAFDGTATGRSGRRMRLELHFNRSFTQKTGSWTRTMRPDCSLRIQPVEGDALAGDIWLHFDAKYRIEVLREILGDEDEEFDVGDEDVVEETSIRSGAKRDDLLKMHAYRDAIRRSAGAYVLYPGTTADRIREYSEILPGLGAFPLSPTDTGSIRGAPELRSFIQEVIDHASNQLTQHERGRFWRAESYTSGRAINEAPKLPVASFLTRPPADTLVLLGYVKNEAHLAWILEQRLYNLRADPERDGRVGLGSRELASDLVVLYGPALSTARILHVAGEPRILDRPAMLELGYPNPRGSRYFALSLEPVDAGAWEALLDEGLVAAFAKNLSPNLPTGAPRTTTWHHLATQATSH</sequence>
<evidence type="ECO:0000313" key="3">
    <source>
        <dbReference type="Proteomes" id="UP000282926"/>
    </source>
</evidence>
<dbReference type="InterPro" id="IPR007505">
    <property type="entry name" value="PDDEXK_7"/>
</dbReference>
<gene>
    <name evidence="2" type="ORF">EA187_02460</name>
</gene>
<proteinExistence type="predicted"/>
<reference evidence="2 3" key="1">
    <citation type="submission" date="2019-01" db="EMBL/GenBank/DDBJ databases">
        <title>Lujinxingia litoralis gen. nov., sp. nov. and Lujinxingia sediminis gen. nov., sp. nov., new members in the order Bradymonadales, isolated from coastal sediment.</title>
        <authorList>
            <person name="Li C.-M."/>
        </authorList>
    </citation>
    <scope>NUCLEOTIDE SEQUENCE [LARGE SCALE GENOMIC DNA]</scope>
    <source>
        <strain evidence="2 3">SEH01</strain>
    </source>
</reference>
<accession>A0ABY0CY17</accession>
<organism evidence="2 3">
    <name type="scientific">Lujinxingia sediminis</name>
    <dbReference type="NCBI Taxonomy" id="2480984"/>
    <lineage>
        <taxon>Bacteria</taxon>
        <taxon>Deltaproteobacteria</taxon>
        <taxon>Bradymonadales</taxon>
        <taxon>Lujinxingiaceae</taxon>
        <taxon>Lujinxingia</taxon>
    </lineage>
</organism>
<protein>
    <submittedName>
        <fullName evidence="2">DUF2357 domain-containing protein</fullName>
    </submittedName>
</protein>
<dbReference type="EMBL" id="SADD01000001">
    <property type="protein sequence ID" value="RVU48320.1"/>
    <property type="molecule type" value="Genomic_DNA"/>
</dbReference>